<protein>
    <recommendedName>
        <fullName evidence="1">HTH cro/C1-type domain-containing protein</fullName>
    </recommendedName>
</protein>
<dbReference type="SMART" id="SM00530">
    <property type="entry name" value="HTH_XRE"/>
    <property type="match status" value="1"/>
</dbReference>
<name>A0AAU8USR9_9FLAO</name>
<dbReference type="CDD" id="cd00093">
    <property type="entry name" value="HTH_XRE"/>
    <property type="match status" value="1"/>
</dbReference>
<dbReference type="PROSITE" id="PS50943">
    <property type="entry name" value="HTH_CROC1"/>
    <property type="match status" value="1"/>
</dbReference>
<dbReference type="Proteomes" id="UP000190848">
    <property type="component" value="Chromosome"/>
</dbReference>
<dbReference type="SUPFAM" id="SSF47413">
    <property type="entry name" value="lambda repressor-like DNA-binding domains"/>
    <property type="match status" value="1"/>
</dbReference>
<sequence>MESENQRIKDIIKIYREHFKLTRVNIAILSGLKKSAYTALEMGTGNIDFDKINAISKIYGLQIWEFINPKQKIPALEELPFETKKLALAQKDRTVYTKNSNLKLPEKIKIILNSGELPTEFTASDIWKLLPGDVRKNIKTTRITDTISRESFSKVIDFTGKKRGKEKIYKLK</sequence>
<evidence type="ECO:0000313" key="3">
    <source>
        <dbReference type="Proteomes" id="UP000190848"/>
    </source>
</evidence>
<dbReference type="GO" id="GO:0003677">
    <property type="term" value="F:DNA binding"/>
    <property type="evidence" value="ECO:0007669"/>
    <property type="project" value="InterPro"/>
</dbReference>
<accession>A0AAU8USR9</accession>
<proteinExistence type="predicted"/>
<dbReference type="InterPro" id="IPR001387">
    <property type="entry name" value="Cro/C1-type_HTH"/>
</dbReference>
<dbReference type="EMBL" id="CP016374">
    <property type="protein sequence ID" value="AQX00492.1"/>
    <property type="molecule type" value="Genomic_DNA"/>
</dbReference>
<dbReference type="InterPro" id="IPR010982">
    <property type="entry name" value="Lambda_DNA-bd_dom_sf"/>
</dbReference>
<dbReference type="RefSeq" id="WP_078395219.1">
    <property type="nucleotide sequence ID" value="NZ_CP016374.1"/>
</dbReference>
<reference evidence="2 3" key="1">
    <citation type="submission" date="2016-07" db="EMBL/GenBank/DDBJ databases">
        <title>Revisiting the taxonomy of the Elizabethkingia Genus using Whole-Genome Sequencing, Optical Mapping, and MALDI-TOF, along with proposal of three novel Elizabethkingia species: Elizabethkingia bruuniana sp. nov., Elizabethkingia ursingii sp. nov., and Elizabethkingia occulta sp. nov.</title>
        <authorList>
            <person name="Nicholson A.C."/>
        </authorList>
    </citation>
    <scope>NUCLEOTIDE SEQUENCE [LARGE SCALE GENOMIC DNA]</scope>
    <source>
        <strain evidence="2 3">F3201</strain>
    </source>
</reference>
<feature type="domain" description="HTH cro/C1-type" evidence="1">
    <location>
        <begin position="12"/>
        <end position="66"/>
    </location>
</feature>
<evidence type="ECO:0000259" key="1">
    <source>
        <dbReference type="PROSITE" id="PS50943"/>
    </source>
</evidence>
<dbReference type="Gene3D" id="1.10.260.40">
    <property type="entry name" value="lambda repressor-like DNA-binding domains"/>
    <property type="match status" value="1"/>
</dbReference>
<dbReference type="AlphaFoldDB" id="A0AAU8USR9"/>
<gene>
    <name evidence="2" type="ORF">BBD32_02920</name>
</gene>
<evidence type="ECO:0000313" key="2">
    <source>
        <dbReference type="EMBL" id="AQX00492.1"/>
    </source>
</evidence>
<organism evidence="2 3">
    <name type="scientific">Elizabethkingia anophelis</name>
    <dbReference type="NCBI Taxonomy" id="1117645"/>
    <lineage>
        <taxon>Bacteria</taxon>
        <taxon>Pseudomonadati</taxon>
        <taxon>Bacteroidota</taxon>
        <taxon>Flavobacteriia</taxon>
        <taxon>Flavobacteriales</taxon>
        <taxon>Weeksellaceae</taxon>
        <taxon>Elizabethkingia</taxon>
    </lineage>
</organism>